<comment type="caution">
    <text evidence="2">The sequence shown here is derived from an EMBL/GenBank/DDBJ whole genome shotgun (WGS) entry which is preliminary data.</text>
</comment>
<feature type="domain" description="DUF4097" evidence="1">
    <location>
        <begin position="43"/>
        <end position="283"/>
    </location>
</feature>
<dbReference type="InterPro" id="IPR025164">
    <property type="entry name" value="Toastrack_DUF4097"/>
</dbReference>
<protein>
    <submittedName>
        <fullName evidence="2">DUF4097 domain-containing protein</fullName>
    </submittedName>
</protein>
<dbReference type="Pfam" id="PF13349">
    <property type="entry name" value="DUF4097"/>
    <property type="match status" value="1"/>
</dbReference>
<dbReference type="PANTHER" id="PTHR34094">
    <property type="match status" value="1"/>
</dbReference>
<organism evidence="2 3">
    <name type="scientific">Pseudalkalibacillus berkeleyi</name>
    <dbReference type="NCBI Taxonomy" id="1069813"/>
    <lineage>
        <taxon>Bacteria</taxon>
        <taxon>Bacillati</taxon>
        <taxon>Bacillota</taxon>
        <taxon>Bacilli</taxon>
        <taxon>Bacillales</taxon>
        <taxon>Fictibacillaceae</taxon>
        <taxon>Pseudalkalibacillus</taxon>
    </lineage>
</organism>
<dbReference type="Gene3D" id="2.160.20.120">
    <property type="match status" value="1"/>
</dbReference>
<dbReference type="EMBL" id="JAKIJS010000001">
    <property type="protein sequence ID" value="MCF6138033.1"/>
    <property type="molecule type" value="Genomic_DNA"/>
</dbReference>
<proteinExistence type="predicted"/>
<evidence type="ECO:0000313" key="2">
    <source>
        <dbReference type="EMBL" id="MCF6138033.1"/>
    </source>
</evidence>
<sequence>MKTLLAILLILIGGYFILNETNIMTMSKSNGEKIQSADMDRVDRVSIDVSSLKTSIVPEKREDIRAELDGKGELEVDRKGSEVRIKYRDAWFNWFSIDRSELTIYLPTDYDQELTLDNGSGTLELVGPSKHSPLSLKFLSVDIGSGDVTLENIEAKQFKHDGSSGDVNIRNMKTESGTFDLSSGDVRIEHYKGPLKADLSSGDFDVQMDELVGDIEMDVSSGSANIDLPKDASFTLKGKVSSGDIHCKFPLKSQTTGSRKINGTYGTGKYQIDLSVSSGEIEVY</sequence>
<accession>A0ABS9H2E6</accession>
<keyword evidence="3" id="KW-1185">Reference proteome</keyword>
<evidence type="ECO:0000313" key="3">
    <source>
        <dbReference type="Proteomes" id="UP001649381"/>
    </source>
</evidence>
<reference evidence="2 3" key="1">
    <citation type="submission" date="2022-01" db="EMBL/GenBank/DDBJ databases">
        <title>Alkalihalobacillus sp. EGI L200015, a novel bacterium isolated from a salt lake sediment.</title>
        <authorList>
            <person name="Gao L."/>
            <person name="Fang B.-Z."/>
            <person name="Li W.-J."/>
        </authorList>
    </citation>
    <scope>NUCLEOTIDE SEQUENCE [LARGE SCALE GENOMIC DNA]</scope>
    <source>
        <strain evidence="2 3">KCTC 12718</strain>
    </source>
</reference>
<dbReference type="Proteomes" id="UP001649381">
    <property type="component" value="Unassembled WGS sequence"/>
</dbReference>
<evidence type="ECO:0000259" key="1">
    <source>
        <dbReference type="Pfam" id="PF13349"/>
    </source>
</evidence>
<name>A0ABS9H2E6_9BACL</name>
<dbReference type="RefSeq" id="WP_236334124.1">
    <property type="nucleotide sequence ID" value="NZ_JAKIJS010000001.1"/>
</dbReference>
<dbReference type="PANTHER" id="PTHR34094:SF1">
    <property type="entry name" value="PROTEIN FAM185A"/>
    <property type="match status" value="1"/>
</dbReference>
<gene>
    <name evidence="2" type="ORF">L2716_09885</name>
</gene>